<organism evidence="10 11">
    <name type="scientific">Puccinia sorghi</name>
    <dbReference type="NCBI Taxonomy" id="27349"/>
    <lineage>
        <taxon>Eukaryota</taxon>
        <taxon>Fungi</taxon>
        <taxon>Dikarya</taxon>
        <taxon>Basidiomycota</taxon>
        <taxon>Pucciniomycotina</taxon>
        <taxon>Pucciniomycetes</taxon>
        <taxon>Pucciniales</taxon>
        <taxon>Pucciniaceae</taxon>
        <taxon>Puccinia</taxon>
    </lineage>
</organism>
<evidence type="ECO:0000313" key="11">
    <source>
        <dbReference type="Proteomes" id="UP000037035"/>
    </source>
</evidence>
<keyword evidence="7" id="KW-0539">Nucleus</keyword>
<keyword evidence="2" id="KW-0479">Metal-binding</keyword>
<evidence type="ECO:0000256" key="3">
    <source>
        <dbReference type="ARBA" id="ARBA00022833"/>
    </source>
</evidence>
<protein>
    <recommendedName>
        <fullName evidence="9">Zn(2)-C6 fungal-type domain-containing protein</fullName>
    </recommendedName>
</protein>
<dbReference type="Proteomes" id="UP000037035">
    <property type="component" value="Unassembled WGS sequence"/>
</dbReference>
<dbReference type="AlphaFoldDB" id="A0A0L6UCS5"/>
<evidence type="ECO:0000256" key="7">
    <source>
        <dbReference type="ARBA" id="ARBA00023242"/>
    </source>
</evidence>
<dbReference type="EMBL" id="LAVV01013061">
    <property type="protein sequence ID" value="KNZ46042.1"/>
    <property type="molecule type" value="Genomic_DNA"/>
</dbReference>
<comment type="subcellular location">
    <subcellularLocation>
        <location evidence="1">Nucleus</location>
    </subcellularLocation>
</comment>
<keyword evidence="4" id="KW-0805">Transcription regulation</keyword>
<sequence length="584" mass="65753">MSASTSQQQRQSEQTTKPLIAKRRKVAKACLFCKRSHMTCDDSRPCRRCIKREIGHLCCDEPPSANERLNLLSTIKNSTIQSTQPNLHLNNISPDHQTQPNNNNNTHFTTPSTISNTSQNNIIGTPINQLTTLFTPRLLLTPSVTDSPLSNPLDQSLAFFRSSCGLKLFEEPDATNYDEPADQFTNNLNNNNNLLEDSKGTLDSKTDDSMIDLSDFLNTYPGLFSENIGSNSTPSSNRLHDSTGISPAAINYDQLISSSNSNDPSRTFLNQLDSVPPQDIHQNTEDRLGQIIRSSGLEAFNYSESEREMSQWINTKIPEPSKTKMRTLWNESQNLFSATTSQQSAEDMKEAEYQFQRNFVTCLSILDTLPIPGCMWRRTGEICKTNQQFNHLVGIHAFPCSSFLSPFENPHQKKSRDFVKIHQLWDIDSGLNFLEKFNRIALDEGQKAVLTSCVLHRFKEKEDGQSARRRAEDQQRLTSPSSFSTHTEAAKQKEPPNVGQDVASQKPDEAEVSQFVTTQHPHPHSSEPTPPHKGDDASNFFDDAGKTLFISDYINCTFSFTVRRDSFGLPCLIIGNFLVKRIYT</sequence>
<dbReference type="InterPro" id="IPR001138">
    <property type="entry name" value="Zn2Cys6_DnaBD"/>
</dbReference>
<evidence type="ECO:0000256" key="4">
    <source>
        <dbReference type="ARBA" id="ARBA00023015"/>
    </source>
</evidence>
<dbReference type="PANTHER" id="PTHR31986:SF7">
    <property type="entry name" value="REGULATOR OF DRUG SENSITIVITY 2"/>
    <property type="match status" value="1"/>
</dbReference>
<dbReference type="CDD" id="cd00067">
    <property type="entry name" value="GAL4"/>
    <property type="match status" value="1"/>
</dbReference>
<dbReference type="GO" id="GO:0000977">
    <property type="term" value="F:RNA polymerase II transcription regulatory region sequence-specific DNA binding"/>
    <property type="evidence" value="ECO:0007669"/>
    <property type="project" value="TreeGrafter"/>
</dbReference>
<dbReference type="Pfam" id="PF24990">
    <property type="entry name" value="PAS_13"/>
    <property type="match status" value="1"/>
</dbReference>
<accession>A0A0L6UCS5</accession>
<dbReference type="InterPro" id="IPR056751">
    <property type="entry name" value="PAS_13"/>
</dbReference>
<comment type="caution">
    <text evidence="10">The sequence shown here is derived from an EMBL/GenBank/DDBJ whole genome shotgun (WGS) entry which is preliminary data.</text>
</comment>
<evidence type="ECO:0000313" key="10">
    <source>
        <dbReference type="EMBL" id="KNZ46042.1"/>
    </source>
</evidence>
<keyword evidence="3" id="KW-0862">Zinc</keyword>
<dbReference type="Gene3D" id="4.10.240.10">
    <property type="entry name" value="Zn(2)-C6 fungal-type DNA-binding domain"/>
    <property type="match status" value="1"/>
</dbReference>
<dbReference type="FunFam" id="4.10.240.10:FF:000002">
    <property type="entry name" value="Zn cluster transcription factor Rds2"/>
    <property type="match status" value="1"/>
</dbReference>
<keyword evidence="11" id="KW-1185">Reference proteome</keyword>
<dbReference type="OrthoDB" id="65716at2759"/>
<evidence type="ECO:0000256" key="1">
    <source>
        <dbReference type="ARBA" id="ARBA00004123"/>
    </source>
</evidence>
<gene>
    <name evidence="10" type="ORF">VP01_760g10</name>
</gene>
<dbReference type="GO" id="GO:0005634">
    <property type="term" value="C:nucleus"/>
    <property type="evidence" value="ECO:0007669"/>
    <property type="project" value="UniProtKB-SubCell"/>
</dbReference>
<feature type="domain" description="Zn(2)-C6 fungal-type" evidence="9">
    <location>
        <begin position="29"/>
        <end position="58"/>
    </location>
</feature>
<dbReference type="GO" id="GO:0000981">
    <property type="term" value="F:DNA-binding transcription factor activity, RNA polymerase II-specific"/>
    <property type="evidence" value="ECO:0007669"/>
    <property type="project" value="InterPro"/>
</dbReference>
<feature type="compositionally biased region" description="Basic and acidic residues" evidence="8">
    <location>
        <begin position="461"/>
        <end position="475"/>
    </location>
</feature>
<keyword evidence="5" id="KW-0238">DNA-binding</keyword>
<dbReference type="STRING" id="27349.A0A0L6UCS5"/>
<dbReference type="VEuPathDB" id="FungiDB:VP01_760g10"/>
<dbReference type="InterPro" id="IPR053045">
    <property type="entry name" value="Zinc_cluster_trans_reg"/>
</dbReference>
<dbReference type="SUPFAM" id="SSF57701">
    <property type="entry name" value="Zn2/Cys6 DNA-binding domain"/>
    <property type="match status" value="1"/>
</dbReference>
<evidence type="ECO:0000256" key="5">
    <source>
        <dbReference type="ARBA" id="ARBA00023125"/>
    </source>
</evidence>
<reference evidence="10 11" key="1">
    <citation type="submission" date="2015-08" db="EMBL/GenBank/DDBJ databases">
        <title>Next Generation Sequencing and Analysis of the Genome of Puccinia sorghi L Schw, the Causal Agent of Maize Common Rust.</title>
        <authorList>
            <person name="Rochi L."/>
            <person name="Burguener G."/>
            <person name="Darino M."/>
            <person name="Turjanski A."/>
            <person name="Kreff E."/>
            <person name="Dieguez M.J."/>
            <person name="Sacco F."/>
        </authorList>
    </citation>
    <scope>NUCLEOTIDE SEQUENCE [LARGE SCALE GENOMIC DNA]</scope>
    <source>
        <strain evidence="10 11">RO10H11247</strain>
    </source>
</reference>
<evidence type="ECO:0000256" key="2">
    <source>
        <dbReference type="ARBA" id="ARBA00022723"/>
    </source>
</evidence>
<dbReference type="PROSITE" id="PS50048">
    <property type="entry name" value="ZN2_CY6_FUNGAL_2"/>
    <property type="match status" value="1"/>
</dbReference>
<feature type="region of interest" description="Disordered" evidence="8">
    <location>
        <begin position="461"/>
        <end position="537"/>
    </location>
</feature>
<dbReference type="SMART" id="SM00066">
    <property type="entry name" value="GAL4"/>
    <property type="match status" value="1"/>
</dbReference>
<dbReference type="GO" id="GO:0008270">
    <property type="term" value="F:zinc ion binding"/>
    <property type="evidence" value="ECO:0007669"/>
    <property type="project" value="InterPro"/>
</dbReference>
<evidence type="ECO:0000256" key="8">
    <source>
        <dbReference type="SAM" id="MobiDB-lite"/>
    </source>
</evidence>
<dbReference type="InterPro" id="IPR036864">
    <property type="entry name" value="Zn2-C6_fun-type_DNA-bd_sf"/>
</dbReference>
<dbReference type="PROSITE" id="PS00463">
    <property type="entry name" value="ZN2_CY6_FUNGAL_1"/>
    <property type="match status" value="1"/>
</dbReference>
<name>A0A0L6UCS5_9BASI</name>
<feature type="compositionally biased region" description="Polar residues" evidence="8">
    <location>
        <begin position="476"/>
        <end position="487"/>
    </location>
</feature>
<evidence type="ECO:0000256" key="6">
    <source>
        <dbReference type="ARBA" id="ARBA00023163"/>
    </source>
</evidence>
<keyword evidence="6" id="KW-0804">Transcription</keyword>
<dbReference type="PANTHER" id="PTHR31986">
    <property type="entry name" value="REGULATOR OF DRUG SENSITIVITY 2"/>
    <property type="match status" value="1"/>
</dbReference>
<proteinExistence type="predicted"/>
<evidence type="ECO:0000259" key="9">
    <source>
        <dbReference type="PROSITE" id="PS50048"/>
    </source>
</evidence>